<dbReference type="Proteomes" id="UP000010552">
    <property type="component" value="Unassembled WGS sequence"/>
</dbReference>
<dbReference type="EMBL" id="KB030998">
    <property type="protein sequence ID" value="ELK06730.1"/>
    <property type="molecule type" value="Genomic_DNA"/>
</dbReference>
<sequence>MAVRWSGLHRVAGQSVRISWASGCPLCVSSPTFEFGLEIETANEHGWGGRAHGSAGKALLLRQGNSMGSSTGFEHKGHCSTE</sequence>
<dbReference type="AlphaFoldDB" id="L5K5A1"/>
<organism evidence="1 2">
    <name type="scientific">Pteropus alecto</name>
    <name type="common">Black flying fox</name>
    <dbReference type="NCBI Taxonomy" id="9402"/>
    <lineage>
        <taxon>Eukaryota</taxon>
        <taxon>Metazoa</taxon>
        <taxon>Chordata</taxon>
        <taxon>Craniata</taxon>
        <taxon>Vertebrata</taxon>
        <taxon>Euteleostomi</taxon>
        <taxon>Mammalia</taxon>
        <taxon>Eutheria</taxon>
        <taxon>Laurasiatheria</taxon>
        <taxon>Chiroptera</taxon>
        <taxon>Yinpterochiroptera</taxon>
        <taxon>Pteropodoidea</taxon>
        <taxon>Pteropodidae</taxon>
        <taxon>Pteropodinae</taxon>
        <taxon>Pteropus</taxon>
    </lineage>
</organism>
<proteinExistence type="predicted"/>
<reference evidence="2" key="1">
    <citation type="journal article" date="2013" name="Science">
        <title>Comparative analysis of bat genomes provides insight into the evolution of flight and immunity.</title>
        <authorList>
            <person name="Zhang G."/>
            <person name="Cowled C."/>
            <person name="Shi Z."/>
            <person name="Huang Z."/>
            <person name="Bishop-Lilly K.A."/>
            <person name="Fang X."/>
            <person name="Wynne J.W."/>
            <person name="Xiong Z."/>
            <person name="Baker M.L."/>
            <person name="Zhao W."/>
            <person name="Tachedjian M."/>
            <person name="Zhu Y."/>
            <person name="Zhou P."/>
            <person name="Jiang X."/>
            <person name="Ng J."/>
            <person name="Yang L."/>
            <person name="Wu L."/>
            <person name="Xiao J."/>
            <person name="Feng Y."/>
            <person name="Chen Y."/>
            <person name="Sun X."/>
            <person name="Zhang Y."/>
            <person name="Marsh G.A."/>
            <person name="Crameri G."/>
            <person name="Broder C.C."/>
            <person name="Frey K.G."/>
            <person name="Wang L.F."/>
            <person name="Wang J."/>
        </authorList>
    </citation>
    <scope>NUCLEOTIDE SEQUENCE [LARGE SCALE GENOMIC DNA]</scope>
</reference>
<name>L5K5A1_PTEAL</name>
<protein>
    <submittedName>
        <fullName evidence="1">Uncharacterized protein</fullName>
    </submittedName>
</protein>
<gene>
    <name evidence="1" type="ORF">PAL_GLEAN10002791</name>
</gene>
<keyword evidence="2" id="KW-1185">Reference proteome</keyword>
<evidence type="ECO:0000313" key="1">
    <source>
        <dbReference type="EMBL" id="ELK06730.1"/>
    </source>
</evidence>
<accession>L5K5A1</accession>
<evidence type="ECO:0000313" key="2">
    <source>
        <dbReference type="Proteomes" id="UP000010552"/>
    </source>
</evidence>
<dbReference type="InParanoid" id="L5K5A1"/>